<dbReference type="InterPro" id="IPR034163">
    <property type="entry name" value="Aspergillopepsin-like_cat_dom"/>
</dbReference>
<dbReference type="OrthoDB" id="2747330at2759"/>
<comment type="caution">
    <text evidence="7">The sequence shown here is derived from an EMBL/GenBank/DDBJ whole genome shotgun (WGS) entry which is preliminary data.</text>
</comment>
<dbReference type="PANTHER" id="PTHR47966">
    <property type="entry name" value="BETA-SITE APP-CLEAVING ENZYME, ISOFORM A-RELATED"/>
    <property type="match status" value="1"/>
</dbReference>
<evidence type="ECO:0000259" key="6">
    <source>
        <dbReference type="PROSITE" id="PS51767"/>
    </source>
</evidence>
<gene>
    <name evidence="7" type="ORF">FGG08_002252</name>
</gene>
<dbReference type="PANTHER" id="PTHR47966:SF1">
    <property type="entry name" value="ASPARTYL PROTEINASE"/>
    <property type="match status" value="1"/>
</dbReference>
<dbReference type="Pfam" id="PF00026">
    <property type="entry name" value="Asp"/>
    <property type="match status" value="1"/>
</dbReference>
<dbReference type="Proteomes" id="UP000698800">
    <property type="component" value="Unassembled WGS sequence"/>
</dbReference>
<protein>
    <recommendedName>
        <fullName evidence="6">Peptidase A1 domain-containing protein</fullName>
    </recommendedName>
</protein>
<proteinExistence type="inferred from homology"/>
<reference evidence="7" key="1">
    <citation type="submission" date="2021-03" db="EMBL/GenBank/DDBJ databases">
        <title>Comparative genomics and phylogenomic investigation of the class Geoglossomycetes provide insights into ecological specialization and systematics.</title>
        <authorList>
            <person name="Melie T."/>
            <person name="Pirro S."/>
            <person name="Miller A.N."/>
            <person name="Quandt A."/>
        </authorList>
    </citation>
    <scope>NUCLEOTIDE SEQUENCE</scope>
    <source>
        <strain evidence="7">GBOQ0MN5Z8</strain>
    </source>
</reference>
<feature type="active site" evidence="5">
    <location>
        <position position="90"/>
    </location>
</feature>
<feature type="domain" description="Peptidase A1" evidence="6">
    <location>
        <begin position="72"/>
        <end position="403"/>
    </location>
</feature>
<dbReference type="GO" id="GO:0004190">
    <property type="term" value="F:aspartic-type endopeptidase activity"/>
    <property type="evidence" value="ECO:0007669"/>
    <property type="project" value="UniProtKB-KW"/>
</dbReference>
<keyword evidence="8" id="KW-1185">Reference proteome</keyword>
<dbReference type="Gene3D" id="2.40.70.10">
    <property type="entry name" value="Acid Proteases"/>
    <property type="match status" value="2"/>
</dbReference>
<dbReference type="EMBL" id="JAGHQL010000033">
    <property type="protein sequence ID" value="KAH0543394.1"/>
    <property type="molecule type" value="Genomic_DNA"/>
</dbReference>
<dbReference type="InterPro" id="IPR001461">
    <property type="entry name" value="Aspartic_peptidase_A1"/>
</dbReference>
<dbReference type="CDD" id="cd06097">
    <property type="entry name" value="Aspergillopepsin_like"/>
    <property type="match status" value="1"/>
</dbReference>
<name>A0A9P8I552_9PEZI</name>
<feature type="active site" evidence="5">
    <location>
        <position position="294"/>
    </location>
</feature>
<keyword evidence="4" id="KW-0378">Hydrolase</keyword>
<organism evidence="7 8">
    <name type="scientific">Glutinoglossum americanum</name>
    <dbReference type="NCBI Taxonomy" id="1670608"/>
    <lineage>
        <taxon>Eukaryota</taxon>
        <taxon>Fungi</taxon>
        <taxon>Dikarya</taxon>
        <taxon>Ascomycota</taxon>
        <taxon>Pezizomycotina</taxon>
        <taxon>Geoglossomycetes</taxon>
        <taxon>Geoglossales</taxon>
        <taxon>Geoglossaceae</taxon>
        <taxon>Glutinoglossum</taxon>
    </lineage>
</organism>
<comment type="similarity">
    <text evidence="1">Belongs to the peptidase A1 family.</text>
</comment>
<evidence type="ECO:0000256" key="1">
    <source>
        <dbReference type="ARBA" id="ARBA00007447"/>
    </source>
</evidence>
<keyword evidence="3" id="KW-0064">Aspartyl protease</keyword>
<dbReference type="AlphaFoldDB" id="A0A9P8I552"/>
<dbReference type="PRINTS" id="PR00792">
    <property type="entry name" value="PEPSIN"/>
</dbReference>
<evidence type="ECO:0000256" key="5">
    <source>
        <dbReference type="PIRSR" id="PIRSR601461-1"/>
    </source>
</evidence>
<dbReference type="SUPFAM" id="SSF50630">
    <property type="entry name" value="Acid proteases"/>
    <property type="match status" value="1"/>
</dbReference>
<dbReference type="GO" id="GO:0006508">
    <property type="term" value="P:proteolysis"/>
    <property type="evidence" value="ECO:0007669"/>
    <property type="project" value="UniProtKB-KW"/>
</dbReference>
<dbReference type="PROSITE" id="PS51767">
    <property type="entry name" value="PEPTIDASE_A1"/>
    <property type="match status" value="1"/>
</dbReference>
<accession>A0A9P8I552</accession>
<evidence type="ECO:0000256" key="3">
    <source>
        <dbReference type="ARBA" id="ARBA00022750"/>
    </source>
</evidence>
<dbReference type="InterPro" id="IPR033121">
    <property type="entry name" value="PEPTIDASE_A1"/>
</dbReference>
<evidence type="ECO:0000313" key="7">
    <source>
        <dbReference type="EMBL" id="KAH0543394.1"/>
    </source>
</evidence>
<evidence type="ECO:0000256" key="4">
    <source>
        <dbReference type="ARBA" id="ARBA00022801"/>
    </source>
</evidence>
<sequence>MESNLHKIKVVRNPNYQRSGTKSYVHLMRKWGFEPTKEGPFLIVNRAVVKRGPSAEDTARIETQDAQNDALYLTPVQIGTPPQTLNLDFDTGSSDLWVWSTKLDRDILSANRDHSVFDPSKSATFTDDPNPNSTWDITFGDGSSAGGPVGTDTLVLGGLSVENQVVELASRLSPEFISGTGDGLLGLAWGQINTVWPIKAKTPVENMIDQADIPQNKELFTVYLASWRDVGTEPDNGESFYTFGFIDQPTVDATGGSIYYTPVDNSRGFWKFASASATVNGHTVNRAGNTAIADTGTTLALIDDRTCKAIYDAIPQARYDTRYQGYVFPDDTAESDLPVVTFAVGGRQFPVQKQNLAFARAGPGWVYGGIQSRGNMSFDILGDTWLKGIYAIFDQGRKQFGAVTRKFAVQNLSLPPA</sequence>
<dbReference type="InterPro" id="IPR021109">
    <property type="entry name" value="Peptidase_aspartic_dom_sf"/>
</dbReference>
<evidence type="ECO:0000313" key="8">
    <source>
        <dbReference type="Proteomes" id="UP000698800"/>
    </source>
</evidence>
<evidence type="ECO:0000256" key="2">
    <source>
        <dbReference type="ARBA" id="ARBA00022670"/>
    </source>
</evidence>
<keyword evidence="2" id="KW-0645">Protease</keyword>